<dbReference type="Pfam" id="PF11716">
    <property type="entry name" value="MDMPI_N"/>
    <property type="match status" value="1"/>
</dbReference>
<dbReference type="AlphaFoldDB" id="A0A0M4DJ02"/>
<sequence>MATSTVSARDIPRTSAARAREVNEAEIRASLATMRALGAAEAEAWSRPTACKGWTVRDMVAHEVGQYEELPKPWLMISRIRHGRQAHPELGALDGHNASQVEERRGVPGPELAAEFARVAPRGTRSLRRMPGPVRKRMRLSLIFPEGKALPENSMDYLNSVLAARDTWMHRVDISDATGVDLVLDDHDREIVNQIVLDLALGWTGPPCLLELSGPAGGRHRLGSGPPAVVLRADAIAFARHLSGRPALGELVYEGDEDAAAALDAARVIF</sequence>
<dbReference type="InterPro" id="IPR017517">
    <property type="entry name" value="Maleyloyr_isom"/>
</dbReference>
<dbReference type="SUPFAM" id="SSF109854">
    <property type="entry name" value="DinB/YfiT-like putative metalloenzymes"/>
    <property type="match status" value="1"/>
</dbReference>
<evidence type="ECO:0000313" key="1">
    <source>
        <dbReference type="EMBL" id="ALC23435.1"/>
    </source>
</evidence>
<proteinExistence type="predicted"/>
<organism evidence="1">
    <name type="scientific">Streptomyces pristinaespiralis</name>
    <dbReference type="NCBI Taxonomy" id="38300"/>
    <lineage>
        <taxon>Bacteria</taxon>
        <taxon>Bacillati</taxon>
        <taxon>Actinomycetota</taxon>
        <taxon>Actinomycetes</taxon>
        <taxon>Kitasatosporales</taxon>
        <taxon>Streptomycetaceae</taxon>
        <taxon>Streptomyces</taxon>
    </lineage>
</organism>
<evidence type="ECO:0000313" key="2">
    <source>
        <dbReference type="Proteomes" id="UP000060513"/>
    </source>
</evidence>
<dbReference type="RefSeq" id="WP_053557344.1">
    <property type="nucleotide sequence ID" value="NZ_CP011340.1"/>
</dbReference>
<dbReference type="KEGG" id="spri:SPRI_5129"/>
<dbReference type="EMBL" id="CP011340">
    <property type="protein sequence ID" value="ALC23435.1"/>
    <property type="molecule type" value="Genomic_DNA"/>
</dbReference>
<dbReference type="NCBIfam" id="TIGR03083">
    <property type="entry name" value="maleylpyruvate isomerase family mycothiol-dependent enzyme"/>
    <property type="match status" value="1"/>
</dbReference>
<dbReference type="STRING" id="38300.SPRI_5129"/>
<dbReference type="OrthoDB" id="5185819at2"/>
<dbReference type="GO" id="GO:0046872">
    <property type="term" value="F:metal ion binding"/>
    <property type="evidence" value="ECO:0007669"/>
    <property type="project" value="InterPro"/>
</dbReference>
<dbReference type="GeneID" id="97233815"/>
<name>A0A0M4DJ02_STRPR</name>
<protein>
    <submittedName>
        <fullName evidence="1">Uncharacterized protein</fullName>
    </submittedName>
</protein>
<dbReference type="PATRIC" id="fig|38300.4.peg.5377"/>
<dbReference type="Gene3D" id="1.20.120.450">
    <property type="entry name" value="dinb family like domain"/>
    <property type="match status" value="1"/>
</dbReference>
<dbReference type="InterPro" id="IPR034660">
    <property type="entry name" value="DinB/YfiT-like"/>
</dbReference>
<gene>
    <name evidence="1" type="ORF">SPRI_5129</name>
</gene>
<dbReference type="InterPro" id="IPR024344">
    <property type="entry name" value="MDMPI_metal-binding"/>
</dbReference>
<dbReference type="Proteomes" id="UP000060513">
    <property type="component" value="Chromosome"/>
</dbReference>
<accession>A0A0M4DJ02</accession>
<reference evidence="1 2" key="1">
    <citation type="submission" date="2015-08" db="EMBL/GenBank/DDBJ databases">
        <title>Genome sequence of the pristinamycin over-producing bacterium Streptomyces pristinaespiralis HCCB10218.</title>
        <authorList>
            <person name="Tian J."/>
            <person name="Yang J."/>
            <person name="Li L."/>
            <person name="Ruan L."/>
            <person name="Wei W."/>
            <person name="Zheng G."/>
            <person name="Wei Z."/>
            <person name="Yang S."/>
            <person name="Ge M."/>
            <person name="Jiang W."/>
            <person name="Lu Y."/>
        </authorList>
    </citation>
    <scope>NUCLEOTIDE SEQUENCE [LARGE SCALE GENOMIC DNA]</scope>
    <source>
        <strain evidence="1 2">HCCB 10218</strain>
    </source>
</reference>